<evidence type="ECO:0000256" key="1">
    <source>
        <dbReference type="ARBA" id="ARBA00006432"/>
    </source>
</evidence>
<protein>
    <submittedName>
        <fullName evidence="5">Long-chain acyl-CoA synthetase</fullName>
    </submittedName>
</protein>
<keyword evidence="2" id="KW-0436">Ligase</keyword>
<dbReference type="PANTHER" id="PTHR43201">
    <property type="entry name" value="ACYL-COA SYNTHETASE"/>
    <property type="match status" value="1"/>
</dbReference>
<dbReference type="EMBL" id="FQYW01000003">
    <property type="protein sequence ID" value="SHI28768.1"/>
    <property type="molecule type" value="Genomic_DNA"/>
</dbReference>
<reference evidence="5 6" key="1">
    <citation type="submission" date="2016-11" db="EMBL/GenBank/DDBJ databases">
        <authorList>
            <person name="Jaros S."/>
            <person name="Januszkiewicz K."/>
            <person name="Wedrychowicz H."/>
        </authorList>
    </citation>
    <scope>NUCLEOTIDE SEQUENCE [LARGE SCALE GENOMIC DNA]</scope>
    <source>
        <strain evidence="5 6">DSM 3074</strain>
    </source>
</reference>
<evidence type="ECO:0000313" key="5">
    <source>
        <dbReference type="EMBL" id="SHI28768.1"/>
    </source>
</evidence>
<evidence type="ECO:0000256" key="2">
    <source>
        <dbReference type="ARBA" id="ARBA00022598"/>
    </source>
</evidence>
<accession>A0A1M5ZX76</accession>
<dbReference type="SUPFAM" id="SSF56801">
    <property type="entry name" value="Acetyl-CoA synthetase-like"/>
    <property type="match status" value="1"/>
</dbReference>
<dbReference type="Gene3D" id="3.40.50.12780">
    <property type="entry name" value="N-terminal domain of ligase-like"/>
    <property type="match status" value="1"/>
</dbReference>
<dbReference type="Proteomes" id="UP000191240">
    <property type="component" value="Unassembled WGS sequence"/>
</dbReference>
<dbReference type="RefSeq" id="WP_080325134.1">
    <property type="nucleotide sequence ID" value="NZ_FQYW01000003.1"/>
</dbReference>
<dbReference type="InterPro" id="IPR045851">
    <property type="entry name" value="AMP-bd_C_sf"/>
</dbReference>
<evidence type="ECO:0000313" key="6">
    <source>
        <dbReference type="Proteomes" id="UP000191240"/>
    </source>
</evidence>
<organism evidence="5 6">
    <name type="scientific">Anaerovibrio lipolyticus DSM 3074</name>
    <dbReference type="NCBI Taxonomy" id="1120997"/>
    <lineage>
        <taxon>Bacteria</taxon>
        <taxon>Bacillati</taxon>
        <taxon>Bacillota</taxon>
        <taxon>Negativicutes</taxon>
        <taxon>Selenomonadales</taxon>
        <taxon>Selenomonadaceae</taxon>
        <taxon>Anaerovibrio</taxon>
    </lineage>
</organism>
<gene>
    <name evidence="5" type="ORF">SAMN02745671_00007</name>
</gene>
<dbReference type="InterPro" id="IPR042099">
    <property type="entry name" value="ANL_N_sf"/>
</dbReference>
<feature type="domain" description="AMP-binding enzyme C-terminal" evidence="4">
    <location>
        <begin position="401"/>
        <end position="476"/>
    </location>
</feature>
<feature type="domain" description="AMP-dependent synthetase/ligase" evidence="3">
    <location>
        <begin position="11"/>
        <end position="351"/>
    </location>
</feature>
<evidence type="ECO:0000259" key="3">
    <source>
        <dbReference type="Pfam" id="PF00501"/>
    </source>
</evidence>
<dbReference type="AlphaFoldDB" id="A0A1M5ZX76"/>
<dbReference type="Pfam" id="PF13193">
    <property type="entry name" value="AMP-binding_C"/>
    <property type="match status" value="1"/>
</dbReference>
<dbReference type="OrthoDB" id="9803968at2"/>
<dbReference type="GO" id="GO:0006631">
    <property type="term" value="P:fatty acid metabolic process"/>
    <property type="evidence" value="ECO:0007669"/>
    <property type="project" value="TreeGrafter"/>
</dbReference>
<dbReference type="Pfam" id="PF00501">
    <property type="entry name" value="AMP-binding"/>
    <property type="match status" value="1"/>
</dbReference>
<dbReference type="GO" id="GO:0031956">
    <property type="term" value="F:medium-chain fatty acid-CoA ligase activity"/>
    <property type="evidence" value="ECO:0007669"/>
    <property type="project" value="TreeGrafter"/>
</dbReference>
<proteinExistence type="inferred from homology"/>
<name>A0A1M5ZX76_9FIRM</name>
<dbReference type="Gene3D" id="3.30.300.30">
    <property type="match status" value="1"/>
</dbReference>
<comment type="similarity">
    <text evidence="1">Belongs to the ATP-dependent AMP-binding enzyme family.</text>
</comment>
<dbReference type="InterPro" id="IPR025110">
    <property type="entry name" value="AMP-bd_C"/>
</dbReference>
<dbReference type="InterPro" id="IPR000873">
    <property type="entry name" value="AMP-dep_synth/lig_dom"/>
</dbReference>
<dbReference type="CDD" id="cd04433">
    <property type="entry name" value="AFD_class_I"/>
    <property type="match status" value="1"/>
</dbReference>
<evidence type="ECO:0000259" key="4">
    <source>
        <dbReference type="Pfam" id="PF13193"/>
    </source>
</evidence>
<dbReference type="PANTHER" id="PTHR43201:SF5">
    <property type="entry name" value="MEDIUM-CHAIN ACYL-COA LIGASE ACSF2, MITOCHONDRIAL"/>
    <property type="match status" value="1"/>
</dbReference>
<sequence length="489" mass="54620">MESVVEYIFFHANKQPDKLCLVDQYGEISYGNFKNKIITTLLKLKEVGINKGDRVIVEAEHSITYLALEAAVQLLGGIFVPIENNCASTKMNTFVQRAEADLIVTIRPIQTSIKALLFKDFSDLVSEHSNNIQLSFPKSDDISEMLFSTGTTGKEKGIVMTHGADIALAENVITGVEMEHDNVEIIPSPLNHSHGLRRYYANMVCGGTVVLIADIINTDAFFEYMDKYKVNAMDIVPAALTIFLRMSEGRLADYQDTIRYIQLGAAPLPESDQEELCRLLPKSRLYNFYGSTESGCIAIYNFNRPNTKKKCIGRPTCNAIIRIIDENNNEVPRGKTGLLSCCGTMNMQGYWKDEEETSKVLRDGVVYNSDEAYIDVDGDIILLGRKGDIINVGGKKVSPEEVEEAAREMPAIKDSACIPLADATVGQVPKLFVVLQQGVTTNEVDIKSFLQSVLEPYKVPRFIEFVDSIPRTFNGKIKRKELLELHKEF</sequence>